<keyword evidence="8" id="KW-0443">Lipid metabolism</keyword>
<feature type="compositionally biased region" description="Low complexity" evidence="11">
    <location>
        <begin position="524"/>
        <end position="539"/>
    </location>
</feature>
<keyword evidence="9 14" id="KW-0012">Acyltransferase</keyword>
<comment type="pathway">
    <text evidence="2">Lipid metabolism.</text>
</comment>
<dbReference type="Pfam" id="PF03007">
    <property type="entry name" value="WS_DGAT_cat"/>
    <property type="match status" value="1"/>
</dbReference>
<keyword evidence="7" id="KW-0319">Glycerol metabolism</keyword>
<evidence type="ECO:0000313" key="14">
    <source>
        <dbReference type="EMBL" id="QFZ83576.1"/>
    </source>
</evidence>
<protein>
    <recommendedName>
        <fullName evidence="4">diacylglycerol O-acyltransferase</fullName>
        <ecNumber evidence="4">2.3.1.20</ecNumber>
    </recommendedName>
</protein>
<dbReference type="GO" id="GO:0019432">
    <property type="term" value="P:triglyceride biosynthetic process"/>
    <property type="evidence" value="ECO:0007669"/>
    <property type="project" value="UniProtKB-UniPathway"/>
</dbReference>
<evidence type="ECO:0000256" key="10">
    <source>
        <dbReference type="ARBA" id="ARBA00048109"/>
    </source>
</evidence>
<name>A0A5Q0M2B1_VARPD</name>
<evidence type="ECO:0000256" key="9">
    <source>
        <dbReference type="ARBA" id="ARBA00023315"/>
    </source>
</evidence>
<dbReference type="GO" id="GO:0004144">
    <property type="term" value="F:diacylglycerol O-acyltransferase activity"/>
    <property type="evidence" value="ECO:0007669"/>
    <property type="project" value="UniProtKB-EC"/>
</dbReference>
<reference evidence="14 15" key="1">
    <citation type="submission" date="2019-10" db="EMBL/GenBank/DDBJ databases">
        <title>Complete genome sequence of Variovorax paradoxus 5C-2.</title>
        <authorList>
            <person name="Gogoleva N.E."/>
            <person name="Balkin A.S."/>
        </authorList>
    </citation>
    <scope>NUCLEOTIDE SEQUENCE [LARGE SCALE GENOMIC DNA]</scope>
    <source>
        <strain evidence="14 15">5C-2</strain>
    </source>
</reference>
<evidence type="ECO:0000256" key="3">
    <source>
        <dbReference type="ARBA" id="ARBA00009587"/>
    </source>
</evidence>
<dbReference type="GO" id="GO:0001666">
    <property type="term" value="P:response to hypoxia"/>
    <property type="evidence" value="ECO:0007669"/>
    <property type="project" value="TreeGrafter"/>
</dbReference>
<comment type="similarity">
    <text evidence="3">Belongs to the long-chain O-acyltransferase family.</text>
</comment>
<evidence type="ECO:0000256" key="8">
    <source>
        <dbReference type="ARBA" id="ARBA00023098"/>
    </source>
</evidence>
<dbReference type="Proteomes" id="UP000326780">
    <property type="component" value="Chromosome"/>
</dbReference>
<organism evidence="14 15">
    <name type="scientific">Variovorax paradoxus</name>
    <dbReference type="NCBI Taxonomy" id="34073"/>
    <lineage>
        <taxon>Bacteria</taxon>
        <taxon>Pseudomonadati</taxon>
        <taxon>Pseudomonadota</taxon>
        <taxon>Betaproteobacteria</taxon>
        <taxon>Burkholderiales</taxon>
        <taxon>Comamonadaceae</taxon>
        <taxon>Variovorax</taxon>
    </lineage>
</organism>
<evidence type="ECO:0000259" key="12">
    <source>
        <dbReference type="Pfam" id="PF03007"/>
    </source>
</evidence>
<dbReference type="EC" id="2.3.1.20" evidence="4"/>
<comment type="catalytic activity">
    <reaction evidence="10">
        <text>an acyl-CoA + a 1,2-diacyl-sn-glycerol = a triacyl-sn-glycerol + CoA</text>
        <dbReference type="Rhea" id="RHEA:10868"/>
        <dbReference type="ChEBI" id="CHEBI:17815"/>
        <dbReference type="ChEBI" id="CHEBI:57287"/>
        <dbReference type="ChEBI" id="CHEBI:58342"/>
        <dbReference type="ChEBI" id="CHEBI:64615"/>
        <dbReference type="EC" id="2.3.1.20"/>
    </reaction>
</comment>
<evidence type="ECO:0000256" key="5">
    <source>
        <dbReference type="ARBA" id="ARBA00022516"/>
    </source>
</evidence>
<evidence type="ECO:0000256" key="11">
    <source>
        <dbReference type="SAM" id="MobiDB-lite"/>
    </source>
</evidence>
<gene>
    <name evidence="14" type="ORF">GFK26_12835</name>
</gene>
<evidence type="ECO:0000259" key="13">
    <source>
        <dbReference type="Pfam" id="PF06974"/>
    </source>
</evidence>
<dbReference type="Pfam" id="PF06974">
    <property type="entry name" value="WS_DGAT_C"/>
    <property type="match status" value="1"/>
</dbReference>
<evidence type="ECO:0000256" key="1">
    <source>
        <dbReference type="ARBA" id="ARBA00004771"/>
    </source>
</evidence>
<accession>A0A5Q0M2B1</accession>
<feature type="region of interest" description="Disordered" evidence="11">
    <location>
        <begin position="508"/>
        <end position="539"/>
    </location>
</feature>
<evidence type="ECO:0000313" key="15">
    <source>
        <dbReference type="Proteomes" id="UP000326780"/>
    </source>
</evidence>
<dbReference type="RefSeq" id="WP_153282286.1">
    <property type="nucleotide sequence ID" value="NZ_CP045644.1"/>
</dbReference>
<dbReference type="PANTHER" id="PTHR31650:SF1">
    <property type="entry name" value="WAX ESTER SYNTHASE_DIACYLGLYCEROL ACYLTRANSFERASE 4-RELATED"/>
    <property type="match status" value="1"/>
</dbReference>
<dbReference type="GO" id="GO:0005886">
    <property type="term" value="C:plasma membrane"/>
    <property type="evidence" value="ECO:0007669"/>
    <property type="project" value="TreeGrafter"/>
</dbReference>
<dbReference type="InterPro" id="IPR009721">
    <property type="entry name" value="O-acyltransferase_WSD1_C"/>
</dbReference>
<keyword evidence="5" id="KW-0444">Lipid biosynthesis</keyword>
<feature type="domain" description="O-acyltransferase WSD1-like N-terminal" evidence="12">
    <location>
        <begin position="4"/>
        <end position="274"/>
    </location>
</feature>
<dbReference type="EMBL" id="CP045644">
    <property type="protein sequence ID" value="QFZ83576.1"/>
    <property type="molecule type" value="Genomic_DNA"/>
</dbReference>
<evidence type="ECO:0000256" key="6">
    <source>
        <dbReference type="ARBA" id="ARBA00022679"/>
    </source>
</evidence>
<dbReference type="InterPro" id="IPR045034">
    <property type="entry name" value="O-acyltransferase_WSD1-like"/>
</dbReference>
<keyword evidence="6 14" id="KW-0808">Transferase</keyword>
<proteinExistence type="inferred from homology"/>
<sequence>MDHLSSMDASFLHLETPETPMHVGSLMLLDLPEGYRGDYYEDVKGMLGKRLHLASVLTRKLAQMPFELAEPVWIDDDDIDLDYHVRSLTLRRPGTMEQLHHLVARLHSSLLDRSRPLWEMYVIEGLENGQVAFYTKAHHSGVDGKAGTELAKVLYDTTAQMREVRPARRKRGGGSHYQLGVAELLQAAVSNSARQYRKLAELLPAAARALTAAGSVLASQQTGKGQRRLSLGMAPKSMFNDAITNQRSYSTMSLPFDELKALGKRVGGTVNTIVMAMCSEALARFLKERNLLPKEALIAGVPVSLRAEGDDSMNNQVSMVRVDLATDIGDVAERFKAIHASSEAAKAVVRELKPVLGVDMPITGSPWLMTSLASLYGRSNLARRVPPAANVLISNVPGPGATLYVAGARMMHFYPVSIPYHGSALNITVQSYAGSLDFGLTACRRILSQEESYELIGHLRAALRQIERLPSIEAAAQPGVAKEVQAEVVPAKAPRRAKAPAAAKRRAAAAAVAPASKKPRAPRKPAAAAKGKRAAAAAA</sequence>
<comment type="pathway">
    <text evidence="1">Glycerolipid metabolism; triacylglycerol biosynthesis.</text>
</comment>
<evidence type="ECO:0000256" key="4">
    <source>
        <dbReference type="ARBA" id="ARBA00013244"/>
    </source>
</evidence>
<dbReference type="InterPro" id="IPR014292">
    <property type="entry name" value="Acyl_transf_WS/DGAT"/>
</dbReference>
<feature type="domain" description="O-acyltransferase WSD1 C-terminal" evidence="13">
    <location>
        <begin position="315"/>
        <end position="466"/>
    </location>
</feature>
<dbReference type="NCBIfam" id="TIGR02946">
    <property type="entry name" value="acyl_WS_DGAT"/>
    <property type="match status" value="1"/>
</dbReference>
<evidence type="ECO:0000256" key="2">
    <source>
        <dbReference type="ARBA" id="ARBA00005189"/>
    </source>
</evidence>
<dbReference type="GO" id="GO:0006071">
    <property type="term" value="P:glycerol metabolic process"/>
    <property type="evidence" value="ECO:0007669"/>
    <property type="project" value="UniProtKB-KW"/>
</dbReference>
<dbReference type="PANTHER" id="PTHR31650">
    <property type="entry name" value="O-ACYLTRANSFERASE (WSD1-LIKE) FAMILY PROTEIN"/>
    <property type="match status" value="1"/>
</dbReference>
<dbReference type="SUPFAM" id="SSF52777">
    <property type="entry name" value="CoA-dependent acyltransferases"/>
    <property type="match status" value="1"/>
</dbReference>
<dbReference type="UniPathway" id="UPA00282"/>
<evidence type="ECO:0000256" key="7">
    <source>
        <dbReference type="ARBA" id="ARBA00022798"/>
    </source>
</evidence>
<dbReference type="AlphaFoldDB" id="A0A5Q0M2B1"/>
<dbReference type="GO" id="GO:0071731">
    <property type="term" value="P:response to nitric oxide"/>
    <property type="evidence" value="ECO:0007669"/>
    <property type="project" value="TreeGrafter"/>
</dbReference>
<dbReference type="InterPro" id="IPR004255">
    <property type="entry name" value="O-acyltransferase_WSD1_N"/>
</dbReference>
<dbReference type="GO" id="GO:0051701">
    <property type="term" value="P:biological process involved in interaction with host"/>
    <property type="evidence" value="ECO:0007669"/>
    <property type="project" value="TreeGrafter"/>
</dbReference>